<dbReference type="InterPro" id="IPR001867">
    <property type="entry name" value="OmpR/PhoB-type_DNA-bd"/>
</dbReference>
<sequence length="76" mass="8110">KSESRVARALMDAAGATVSVERLHSACYVNAIPGDGLPKRETISVFVYNIRRKMPAGAGAIVTVWGEGYRFEVGVG</sequence>
<keyword evidence="5" id="KW-1185">Reference proteome</keyword>
<name>A0ABY2XCB6_9RHOB</name>
<dbReference type="Proteomes" id="UP001191082">
    <property type="component" value="Unassembled WGS sequence"/>
</dbReference>
<organism evidence="4 5">
    <name type="scientific">Arenibacterium halophilum</name>
    <dbReference type="NCBI Taxonomy" id="2583821"/>
    <lineage>
        <taxon>Bacteria</taxon>
        <taxon>Pseudomonadati</taxon>
        <taxon>Pseudomonadota</taxon>
        <taxon>Alphaproteobacteria</taxon>
        <taxon>Rhodobacterales</taxon>
        <taxon>Paracoccaceae</taxon>
        <taxon>Arenibacterium</taxon>
    </lineage>
</organism>
<dbReference type="SUPFAM" id="SSF46894">
    <property type="entry name" value="C-terminal effector domain of the bipartite response regulators"/>
    <property type="match status" value="1"/>
</dbReference>
<protein>
    <recommendedName>
        <fullName evidence="3">OmpR/PhoB-type domain-containing protein</fullName>
    </recommendedName>
</protein>
<evidence type="ECO:0000313" key="5">
    <source>
        <dbReference type="Proteomes" id="UP001191082"/>
    </source>
</evidence>
<dbReference type="RefSeq" id="WP_171054070.1">
    <property type="nucleotide sequence ID" value="NZ_VCPC01000002.1"/>
</dbReference>
<comment type="caution">
    <text evidence="4">The sequence shown here is derived from an EMBL/GenBank/DDBJ whole genome shotgun (WGS) entry which is preliminary data.</text>
</comment>
<dbReference type="SMART" id="SM00862">
    <property type="entry name" value="Trans_reg_C"/>
    <property type="match status" value="1"/>
</dbReference>
<dbReference type="InterPro" id="IPR036388">
    <property type="entry name" value="WH-like_DNA-bd_sf"/>
</dbReference>
<dbReference type="EMBL" id="VCPC01000002">
    <property type="protein sequence ID" value="TMV13688.1"/>
    <property type="molecule type" value="Genomic_DNA"/>
</dbReference>
<evidence type="ECO:0000313" key="4">
    <source>
        <dbReference type="EMBL" id="TMV13688.1"/>
    </source>
</evidence>
<dbReference type="Gene3D" id="1.10.10.10">
    <property type="entry name" value="Winged helix-like DNA-binding domain superfamily/Winged helix DNA-binding domain"/>
    <property type="match status" value="1"/>
</dbReference>
<feature type="non-terminal residue" evidence="4">
    <location>
        <position position="1"/>
    </location>
</feature>
<proteinExistence type="predicted"/>
<evidence type="ECO:0000259" key="3">
    <source>
        <dbReference type="PROSITE" id="PS51755"/>
    </source>
</evidence>
<feature type="DNA-binding region" description="OmpR/PhoB-type" evidence="2">
    <location>
        <begin position="1"/>
        <end position="73"/>
    </location>
</feature>
<keyword evidence="1 2" id="KW-0238">DNA-binding</keyword>
<reference evidence="4 5" key="1">
    <citation type="submission" date="2019-05" db="EMBL/GenBank/DDBJ databases">
        <title>Marivita sp. nov. isolated from sea sediment.</title>
        <authorList>
            <person name="Kim W."/>
        </authorList>
    </citation>
    <scope>NUCLEOTIDE SEQUENCE [LARGE SCALE GENOMIC DNA]</scope>
    <source>
        <strain evidence="4 5">CAU 1492</strain>
    </source>
</reference>
<gene>
    <name evidence="4" type="ORF">FGK64_13255</name>
</gene>
<feature type="domain" description="OmpR/PhoB-type" evidence="3">
    <location>
        <begin position="1"/>
        <end position="73"/>
    </location>
</feature>
<dbReference type="InterPro" id="IPR016032">
    <property type="entry name" value="Sig_transdc_resp-reg_C-effctor"/>
</dbReference>
<evidence type="ECO:0000256" key="1">
    <source>
        <dbReference type="ARBA" id="ARBA00023125"/>
    </source>
</evidence>
<dbReference type="Pfam" id="PF00486">
    <property type="entry name" value="Trans_reg_C"/>
    <property type="match status" value="1"/>
</dbReference>
<evidence type="ECO:0000256" key="2">
    <source>
        <dbReference type="PROSITE-ProRule" id="PRU01091"/>
    </source>
</evidence>
<accession>A0ABY2XCB6</accession>
<dbReference type="PROSITE" id="PS51755">
    <property type="entry name" value="OMPR_PHOB"/>
    <property type="match status" value="1"/>
</dbReference>